<proteinExistence type="inferred from homology"/>
<evidence type="ECO:0000313" key="6">
    <source>
        <dbReference type="EMBL" id="CRZ33501.1"/>
    </source>
</evidence>
<accession>A0A0H5SFB9</accession>
<reference evidence="6 7" key="1">
    <citation type="submission" date="2015-06" db="EMBL/GenBank/DDBJ databases">
        <authorList>
            <person name="Wibberg Daniel"/>
        </authorList>
    </citation>
    <scope>NUCLEOTIDE SEQUENCE [LARGE SCALE GENOMIC DNA]</scope>
    <source>
        <strain evidence="6 7">T3/55T</strain>
    </source>
</reference>
<keyword evidence="2" id="KW-0813">Transport</keyword>
<dbReference type="AlphaFoldDB" id="A0A0H5SFB9"/>
<dbReference type="EMBL" id="CVTD020000008">
    <property type="protein sequence ID" value="CRZ33501.1"/>
    <property type="molecule type" value="Genomic_DNA"/>
</dbReference>
<dbReference type="OrthoDB" id="9804819at2"/>
<feature type="domain" description="ABC transporter" evidence="5">
    <location>
        <begin position="3"/>
        <end position="236"/>
    </location>
</feature>
<dbReference type="InterPro" id="IPR027417">
    <property type="entry name" value="P-loop_NTPase"/>
</dbReference>
<dbReference type="CDD" id="cd03230">
    <property type="entry name" value="ABC_DR_subfamily_A"/>
    <property type="match status" value="1"/>
</dbReference>
<evidence type="ECO:0000256" key="2">
    <source>
        <dbReference type="ARBA" id="ARBA00022448"/>
    </source>
</evidence>
<dbReference type="InterPro" id="IPR003593">
    <property type="entry name" value="AAA+_ATPase"/>
</dbReference>
<comment type="similarity">
    <text evidence="1">Belongs to the ABC transporter superfamily.</text>
</comment>
<protein>
    <recommendedName>
        <fullName evidence="5">ABC transporter domain-containing protein</fullName>
    </recommendedName>
</protein>
<dbReference type="SUPFAM" id="SSF52540">
    <property type="entry name" value="P-loop containing nucleoside triphosphate hydrolases"/>
    <property type="match status" value="1"/>
</dbReference>
<dbReference type="InterPro" id="IPR003439">
    <property type="entry name" value="ABC_transporter-like_ATP-bd"/>
</dbReference>
<keyword evidence="4" id="KW-0067">ATP-binding</keyword>
<keyword evidence="7" id="KW-1185">Reference proteome</keyword>
<dbReference type="PANTHER" id="PTHR43335">
    <property type="entry name" value="ABC TRANSPORTER, ATP-BINDING PROTEIN"/>
    <property type="match status" value="1"/>
</dbReference>
<dbReference type="GO" id="GO:0016887">
    <property type="term" value="F:ATP hydrolysis activity"/>
    <property type="evidence" value="ECO:0007669"/>
    <property type="project" value="InterPro"/>
</dbReference>
<dbReference type="Proteomes" id="UP000236497">
    <property type="component" value="Unassembled WGS sequence"/>
</dbReference>
<gene>
    <name evidence="6" type="ORF">HHT355_0291</name>
</gene>
<dbReference type="Pfam" id="PF00005">
    <property type="entry name" value="ABC_tran"/>
    <property type="match status" value="1"/>
</dbReference>
<name>A0A0H5SFB9_HERHM</name>
<dbReference type="RefSeq" id="WP_103201678.1">
    <property type="nucleotide sequence ID" value="NZ_CVTD020000008.1"/>
</dbReference>
<organism evidence="6 7">
    <name type="scientific">Herbinix hemicellulosilytica</name>
    <dbReference type="NCBI Taxonomy" id="1564487"/>
    <lineage>
        <taxon>Bacteria</taxon>
        <taxon>Bacillati</taxon>
        <taxon>Bacillota</taxon>
        <taxon>Clostridia</taxon>
        <taxon>Lachnospirales</taxon>
        <taxon>Lachnospiraceae</taxon>
        <taxon>Herbinix</taxon>
    </lineage>
</organism>
<evidence type="ECO:0000256" key="1">
    <source>
        <dbReference type="ARBA" id="ARBA00005417"/>
    </source>
</evidence>
<evidence type="ECO:0000313" key="7">
    <source>
        <dbReference type="Proteomes" id="UP000236497"/>
    </source>
</evidence>
<evidence type="ECO:0000256" key="4">
    <source>
        <dbReference type="ARBA" id="ARBA00022840"/>
    </source>
</evidence>
<sequence>MEVNIINVCKTIGKETILSNVSFKVNQGDIFALVGPNGAGKTTLIRLILNLYNPDSGKITVNNVDVRSKEYDKVRQKIGFLLDNIGLFRDLTAWENLEFFHRIYFPNASKSIRNEKISMLLREFDLYSKKDSNISFFSRGMRQRLALARALVNDPELLILDEPSRGLDLEGQILLRDFILKNAKQGKTVFINSHDLLSLQKLCTKIAFINKGKIYDIGTYEELSKRYSKNIYSIKAKNKDKWLNELKRSTFVKWVHTEFDTVTVCVDNNYNNLPEWLHSRNVQIIELKKVSGDLEDIYQRIIGFSK</sequence>
<keyword evidence="3" id="KW-0547">Nucleotide-binding</keyword>
<dbReference type="PROSITE" id="PS50893">
    <property type="entry name" value="ABC_TRANSPORTER_2"/>
    <property type="match status" value="1"/>
</dbReference>
<dbReference type="SMART" id="SM00382">
    <property type="entry name" value="AAA"/>
    <property type="match status" value="1"/>
</dbReference>
<dbReference type="GO" id="GO:0005524">
    <property type="term" value="F:ATP binding"/>
    <property type="evidence" value="ECO:0007669"/>
    <property type="project" value="UniProtKB-KW"/>
</dbReference>
<evidence type="ECO:0000259" key="5">
    <source>
        <dbReference type="PROSITE" id="PS50893"/>
    </source>
</evidence>
<evidence type="ECO:0000256" key="3">
    <source>
        <dbReference type="ARBA" id="ARBA00022741"/>
    </source>
</evidence>
<dbReference type="Gene3D" id="3.40.50.300">
    <property type="entry name" value="P-loop containing nucleotide triphosphate hydrolases"/>
    <property type="match status" value="1"/>
</dbReference>